<dbReference type="InterPro" id="IPR058002">
    <property type="entry name" value="Gp82"/>
</dbReference>
<dbReference type="OrthoDB" id="2636613at2"/>
<keyword evidence="2" id="KW-1185">Reference proteome</keyword>
<name>A0A510Y3J9_MARHA</name>
<accession>A0A510Y3J9</accession>
<evidence type="ECO:0000313" key="1">
    <source>
        <dbReference type="EMBL" id="GEK57157.1"/>
    </source>
</evidence>
<evidence type="ECO:0000313" key="2">
    <source>
        <dbReference type="Proteomes" id="UP000321051"/>
    </source>
</evidence>
<proteinExistence type="predicted"/>
<dbReference type="Proteomes" id="UP000321051">
    <property type="component" value="Unassembled WGS sequence"/>
</dbReference>
<dbReference type="EMBL" id="BJUN01000001">
    <property type="protein sequence ID" value="GEK57157.1"/>
    <property type="molecule type" value="Genomic_DNA"/>
</dbReference>
<organism evidence="1 2">
    <name type="scientific">Marinococcus halophilus</name>
    <dbReference type="NCBI Taxonomy" id="1371"/>
    <lineage>
        <taxon>Bacteria</taxon>
        <taxon>Bacillati</taxon>
        <taxon>Bacillota</taxon>
        <taxon>Bacilli</taxon>
        <taxon>Bacillales</taxon>
        <taxon>Bacillaceae</taxon>
        <taxon>Marinococcus</taxon>
    </lineage>
</organism>
<dbReference type="AlphaFoldDB" id="A0A510Y3J9"/>
<dbReference type="Pfam" id="PF25735">
    <property type="entry name" value="Phage_L5_gp82"/>
    <property type="match status" value="1"/>
</dbReference>
<dbReference type="RefSeq" id="WP_094907780.1">
    <property type="nucleotide sequence ID" value="NZ_BJUN01000001.1"/>
</dbReference>
<comment type="caution">
    <text evidence="1">The sequence shown here is derived from an EMBL/GenBank/DDBJ whole genome shotgun (WGS) entry which is preliminary data.</text>
</comment>
<gene>
    <name evidence="1" type="ORF">MHA01_00620</name>
</gene>
<sequence>MEQFKGRTVEFGDRVKVYYDLHGNTFSIQKGQRVHAKSDAVVIENATFEVNENGRKKVLEEGKKNVHAKVNGLISSVDPDEDGVFEQGIVREATYNPFKYSSFVDKETEEPIEQADVVILQDKRIFFMSIA</sequence>
<protein>
    <submittedName>
        <fullName evidence="1">Uncharacterized protein</fullName>
    </submittedName>
</protein>
<reference evidence="1 2" key="1">
    <citation type="submission" date="2019-07" db="EMBL/GenBank/DDBJ databases">
        <title>Whole genome shotgun sequence of Marinococcus halophilus NBRC 102359.</title>
        <authorList>
            <person name="Hosoyama A."/>
            <person name="Uohara A."/>
            <person name="Ohji S."/>
            <person name="Ichikawa N."/>
        </authorList>
    </citation>
    <scope>NUCLEOTIDE SEQUENCE [LARGE SCALE GENOMIC DNA]</scope>
    <source>
        <strain evidence="1 2">NBRC 102359</strain>
    </source>
</reference>